<dbReference type="AlphaFoldDB" id="Q9PRX1"/>
<name>Q9PRX1_STRCA</name>
<accession>Q9PRX1</accession>
<sequence>NYGTYHSLASIYAELDNL</sequence>
<dbReference type="EC" id="3.4.17.1"/>
<reference key="1">
    <citation type="journal article" date="1994" name="Int. J. Biochem.">
        <title>Ostrich (Struthio camelus) carboxypeptidase A: purification, kinetic properties and characterization of the pancreatic enzyme.</title>
        <authorList>
            <person name="Bradley G."/>
            <person name="Naude R.J."/>
            <person name="Muramoto K."/>
            <person name="Yamauchi F."/>
            <person name="Oelofsen W."/>
        </authorList>
    </citation>
    <scope>PROTEIN SEQUENCE</scope>
</reference>
<keyword id="KW-0903">Direct protein sequencing</keyword>
<dbReference type="GO" id="GO:0004181">
    <property type="term" value="F:metallocarboxypeptidase activity"/>
    <property type="evidence" value="ECO:0007669"/>
    <property type="project" value="UniProtKB-EC"/>
</dbReference>
<organism>
    <name type="scientific">Struthio camelus</name>
    <name type="common">Common ostrich</name>
    <dbReference type="NCBI Taxonomy" id="8801"/>
    <lineage>
        <taxon>Eukaryota</taxon>
        <taxon>Metazoa</taxon>
        <taxon>Chordata</taxon>
        <taxon>Craniata</taxon>
        <taxon>Vertebrata</taxon>
        <taxon>Euteleostomi</taxon>
        <taxon>Archelosauria</taxon>
        <taxon>Archosauria</taxon>
        <taxon>Dinosauria</taxon>
        <taxon>Saurischia</taxon>
        <taxon>Theropoda</taxon>
        <taxon>Coelurosauria</taxon>
        <taxon>Aves</taxon>
        <taxon>Palaeognathae</taxon>
        <taxon>Struthioniformes</taxon>
        <taxon>Struthionidae</taxon>
        <taxon>Struthio</taxon>
    </lineage>
</organism>
<proteinExistence type="evidence at protein level"/>
<protein>
    <submittedName>
        <fullName>Carboxypeptidase A TAU type</fullName>
        <ecNumber>3.4.17.1</ecNumber>
    </submittedName>
</protein>